<sequence length="128" mass="13946">MDGASQALALPASLALPCPLHGFNLNPPANSPNVFPHHFTSHHLSLTLLPFFSSPSATFLSHPLALGRSMRCAELYIHSFQQPPSFGYSRLLPFLQHTYKQPVAPSPDDPRISLFLGQCTASSLSRIP</sequence>
<gene>
    <name evidence="1" type="ORF">L207DRAFT_276693</name>
</gene>
<proteinExistence type="predicted"/>
<reference evidence="1 2" key="1">
    <citation type="submission" date="2016-04" db="EMBL/GenBank/DDBJ databases">
        <title>A degradative enzymes factory behind the ericoid mycorrhizal symbiosis.</title>
        <authorList>
            <consortium name="DOE Joint Genome Institute"/>
            <person name="Martino E."/>
            <person name="Morin E."/>
            <person name="Grelet G."/>
            <person name="Kuo A."/>
            <person name="Kohler A."/>
            <person name="Daghino S."/>
            <person name="Barry K."/>
            <person name="Choi C."/>
            <person name="Cichocki N."/>
            <person name="Clum A."/>
            <person name="Copeland A."/>
            <person name="Hainaut M."/>
            <person name="Haridas S."/>
            <person name="Labutti K."/>
            <person name="Lindquist E."/>
            <person name="Lipzen A."/>
            <person name="Khouja H.-R."/>
            <person name="Murat C."/>
            <person name="Ohm R."/>
            <person name="Olson A."/>
            <person name="Spatafora J."/>
            <person name="Veneault-Fourrey C."/>
            <person name="Henrissat B."/>
            <person name="Grigoriev I."/>
            <person name="Martin F."/>
            <person name="Perotto S."/>
        </authorList>
    </citation>
    <scope>NUCLEOTIDE SEQUENCE [LARGE SCALE GENOMIC DNA]</scope>
    <source>
        <strain evidence="1 2">F</strain>
    </source>
</reference>
<evidence type="ECO:0000313" key="1">
    <source>
        <dbReference type="EMBL" id="PMD44254.1"/>
    </source>
</evidence>
<accession>A0A2J6S0F9</accession>
<keyword evidence="2" id="KW-1185">Reference proteome</keyword>
<dbReference type="AlphaFoldDB" id="A0A2J6S0F9"/>
<dbReference type="Proteomes" id="UP000235786">
    <property type="component" value="Unassembled WGS sequence"/>
</dbReference>
<organism evidence="1 2">
    <name type="scientific">Hyaloscypha variabilis (strain UAMH 11265 / GT02V1 / F)</name>
    <name type="common">Meliniomyces variabilis</name>
    <dbReference type="NCBI Taxonomy" id="1149755"/>
    <lineage>
        <taxon>Eukaryota</taxon>
        <taxon>Fungi</taxon>
        <taxon>Dikarya</taxon>
        <taxon>Ascomycota</taxon>
        <taxon>Pezizomycotina</taxon>
        <taxon>Leotiomycetes</taxon>
        <taxon>Helotiales</taxon>
        <taxon>Hyaloscyphaceae</taxon>
        <taxon>Hyaloscypha</taxon>
        <taxon>Hyaloscypha variabilis</taxon>
    </lineage>
</organism>
<evidence type="ECO:0000313" key="2">
    <source>
        <dbReference type="Proteomes" id="UP000235786"/>
    </source>
</evidence>
<protein>
    <submittedName>
        <fullName evidence="1">Uncharacterized protein</fullName>
    </submittedName>
</protein>
<dbReference type="EMBL" id="KZ613941">
    <property type="protein sequence ID" value="PMD44254.1"/>
    <property type="molecule type" value="Genomic_DNA"/>
</dbReference>
<name>A0A2J6S0F9_HYAVF</name>